<evidence type="ECO:0000313" key="2">
    <source>
        <dbReference type="EMBL" id="TYK27338.1"/>
    </source>
</evidence>
<dbReference type="EMBL" id="SSTD01002800">
    <property type="protein sequence ID" value="TYK27338.1"/>
    <property type="molecule type" value="Genomic_DNA"/>
</dbReference>
<comment type="caution">
    <text evidence="2">The sequence shown here is derived from an EMBL/GenBank/DDBJ whole genome shotgun (WGS) entry which is preliminary data.</text>
</comment>
<organism evidence="2 4">
    <name type="scientific">Cucumis melo var. makuwa</name>
    <name type="common">Oriental melon</name>
    <dbReference type="NCBI Taxonomy" id="1194695"/>
    <lineage>
        <taxon>Eukaryota</taxon>
        <taxon>Viridiplantae</taxon>
        <taxon>Streptophyta</taxon>
        <taxon>Embryophyta</taxon>
        <taxon>Tracheophyta</taxon>
        <taxon>Spermatophyta</taxon>
        <taxon>Magnoliopsida</taxon>
        <taxon>eudicotyledons</taxon>
        <taxon>Gunneridae</taxon>
        <taxon>Pentapetalae</taxon>
        <taxon>rosids</taxon>
        <taxon>fabids</taxon>
        <taxon>Cucurbitales</taxon>
        <taxon>Cucurbitaceae</taxon>
        <taxon>Benincaseae</taxon>
        <taxon>Cucumis</taxon>
    </lineage>
</organism>
<dbReference type="Proteomes" id="UP000321947">
    <property type="component" value="Unassembled WGS sequence"/>
</dbReference>
<sequence length="164" mass="18504">MSQFEGMKMGEDQSLSEYNVNILDITNASFLLGERIPESKLVRKFLPSLPQRFNMKVTAIEKANDITKMKLDELFGSLKTFELTLGNGDSRRKNGMAFSTVSEENARLQKETLNKESLAESIALLTKQVSKLKNQFYKHVGINKSQNFHDNSFSSYSSASNSFS</sequence>
<dbReference type="OrthoDB" id="1738629at2759"/>
<evidence type="ECO:0000313" key="3">
    <source>
        <dbReference type="Proteomes" id="UP000321393"/>
    </source>
</evidence>
<proteinExistence type="predicted"/>
<evidence type="ECO:0000313" key="4">
    <source>
        <dbReference type="Proteomes" id="UP000321947"/>
    </source>
</evidence>
<dbReference type="PANTHER" id="PTHR35317:SF23">
    <property type="entry name" value="OS04G0629600 PROTEIN"/>
    <property type="match status" value="1"/>
</dbReference>
<dbReference type="AlphaFoldDB" id="A0A5D3DV15"/>
<dbReference type="EMBL" id="SSTE01019181">
    <property type="protein sequence ID" value="KAA0036901.1"/>
    <property type="molecule type" value="Genomic_DNA"/>
</dbReference>
<protein>
    <submittedName>
        <fullName evidence="2">Gag-pol polyprotein</fullName>
    </submittedName>
</protein>
<accession>A0A5D3DV15</accession>
<dbReference type="Pfam" id="PF14223">
    <property type="entry name" value="Retrotran_gag_2"/>
    <property type="match status" value="1"/>
</dbReference>
<dbReference type="PANTHER" id="PTHR35317">
    <property type="entry name" value="OS04G0629600 PROTEIN"/>
    <property type="match status" value="1"/>
</dbReference>
<name>A0A5D3DV15_CUCMM</name>
<reference evidence="3 4" key="1">
    <citation type="submission" date="2019-08" db="EMBL/GenBank/DDBJ databases">
        <title>Draft genome sequences of two oriental melons (Cucumis melo L. var makuwa).</title>
        <authorList>
            <person name="Kwon S.-Y."/>
        </authorList>
    </citation>
    <scope>NUCLEOTIDE SEQUENCE [LARGE SCALE GENOMIC DNA]</scope>
    <source>
        <strain evidence="4">cv. Chang Bougi</strain>
        <strain evidence="3">cv. SW 3</strain>
        <tissue evidence="2">Leaf</tissue>
    </source>
</reference>
<evidence type="ECO:0000313" key="1">
    <source>
        <dbReference type="EMBL" id="KAA0036901.1"/>
    </source>
</evidence>
<dbReference type="Proteomes" id="UP000321393">
    <property type="component" value="Unassembled WGS sequence"/>
</dbReference>
<gene>
    <name evidence="2" type="ORF">E5676_scaffold325G00070</name>
    <name evidence="1" type="ORF">E6C27_scaffold1480G00250</name>
</gene>